<dbReference type="InterPro" id="IPR024975">
    <property type="entry name" value="NOV_C"/>
</dbReference>
<dbReference type="RefSeq" id="WP_183215038.1">
    <property type="nucleotide sequence ID" value="NZ_CAJFZW010000026.1"/>
</dbReference>
<dbReference type="EMBL" id="JACHOQ010000001">
    <property type="protein sequence ID" value="MBB5738846.1"/>
    <property type="molecule type" value="Genomic_DNA"/>
</dbReference>
<evidence type="ECO:0000313" key="2">
    <source>
        <dbReference type="EMBL" id="MBB5738846.1"/>
    </source>
</evidence>
<name>A0A7W9C4N4_9CAUL</name>
<organism evidence="2 3">
    <name type="scientific">Brevundimonas aurantiaca</name>
    <dbReference type="NCBI Taxonomy" id="74316"/>
    <lineage>
        <taxon>Bacteria</taxon>
        <taxon>Pseudomonadati</taxon>
        <taxon>Pseudomonadota</taxon>
        <taxon>Alphaproteobacteria</taxon>
        <taxon>Caulobacterales</taxon>
        <taxon>Caulobacteraceae</taxon>
        <taxon>Brevundimonas</taxon>
    </lineage>
</organism>
<gene>
    <name evidence="2" type="ORF">GGQ93_000537</name>
</gene>
<evidence type="ECO:0000313" key="3">
    <source>
        <dbReference type="Proteomes" id="UP000527324"/>
    </source>
</evidence>
<keyword evidence="3" id="KW-1185">Reference proteome</keyword>
<protein>
    <recommendedName>
        <fullName evidence="1">Protein NO VEIN C-terminal domain-containing protein</fullName>
    </recommendedName>
</protein>
<comment type="caution">
    <text evidence="2">The sequence shown here is derived from an EMBL/GenBank/DDBJ whole genome shotgun (WGS) entry which is preliminary data.</text>
</comment>
<evidence type="ECO:0000259" key="1">
    <source>
        <dbReference type="Pfam" id="PF13020"/>
    </source>
</evidence>
<dbReference type="Proteomes" id="UP000527324">
    <property type="component" value="Unassembled WGS sequence"/>
</dbReference>
<feature type="domain" description="Protein NO VEIN C-terminal" evidence="1">
    <location>
        <begin position="182"/>
        <end position="278"/>
    </location>
</feature>
<accession>A0A7W9C4N4</accession>
<dbReference type="Pfam" id="PF13020">
    <property type="entry name" value="NOV_C"/>
    <property type="match status" value="1"/>
</dbReference>
<proteinExistence type="predicted"/>
<sequence>MVDQGKYGRNWDDEELDLIVADYFAMLDDAVSGRPLVKLHHAKALSQQIGRTVGSVGQKYGNISAVLTELGMPKLNGFGSRPNYQEAIFSALERHLDQHPAAWDIGMPLRDSLRAQAAEQPIYGSGVSEPSTVFEPAPLLMTAAPPLGAERPRRPAGLSRLVRKFDPAARDQRNRQLGLLGEERIFHHERAHLIAHDRADLAKKVEWTSQERGDGAGYDIRSFDPTNGRERLIEVKATRGGASTDFFLTRTECEVAQERPDAWRLYRVHSLPVRPEFFVLAPPLESAVVLTPEAWRASF</sequence>
<dbReference type="AlphaFoldDB" id="A0A7W9C4N4"/>
<reference evidence="2 3" key="1">
    <citation type="submission" date="2020-08" db="EMBL/GenBank/DDBJ databases">
        <title>Genomic Encyclopedia of Type Strains, Phase IV (KMG-IV): sequencing the most valuable type-strain genomes for metagenomic binning, comparative biology and taxonomic classification.</title>
        <authorList>
            <person name="Goeker M."/>
        </authorList>
    </citation>
    <scope>NUCLEOTIDE SEQUENCE [LARGE SCALE GENOMIC DNA]</scope>
    <source>
        <strain evidence="2 3">DSM 4731</strain>
    </source>
</reference>